<evidence type="ECO:0000256" key="19">
    <source>
        <dbReference type="RuleBase" id="RU003928"/>
    </source>
</evidence>
<comment type="activity regulation">
    <text evidence="13">Mycophenolic acid (MPA) is a non-competitive inhibitor that prevents formation of the closed enzyme conformation by binding to the same site as the amobile flap. In contrast, mizoribine monophosphate (MZP) is a competitive inhibitor that induces the closed conformation. MPA is a potent inhibitor of mammalian IMPDHs but a poor inhibitor of the bacterial enzymes. MZP is a more potent inhibitor of bacterial IMPDH.</text>
</comment>
<organism evidence="21 22">
    <name type="scientific">Desulfosarcina ovata subsp. sediminis</name>
    <dbReference type="NCBI Taxonomy" id="885957"/>
    <lineage>
        <taxon>Bacteria</taxon>
        <taxon>Pseudomonadati</taxon>
        <taxon>Thermodesulfobacteriota</taxon>
        <taxon>Desulfobacteria</taxon>
        <taxon>Desulfobacterales</taxon>
        <taxon>Desulfosarcinaceae</taxon>
        <taxon>Desulfosarcina</taxon>
    </lineage>
</organism>
<dbReference type="SMART" id="SM01240">
    <property type="entry name" value="IMPDH"/>
    <property type="match status" value="1"/>
</dbReference>
<evidence type="ECO:0000313" key="22">
    <source>
        <dbReference type="Proteomes" id="UP000425960"/>
    </source>
</evidence>
<feature type="binding site" evidence="13">
    <location>
        <begin position="384"/>
        <end position="388"/>
    </location>
    <ligand>
        <name>IMP</name>
        <dbReference type="ChEBI" id="CHEBI:58053"/>
    </ligand>
</feature>
<comment type="function">
    <text evidence="13">Catalyzes the conversion of inosine 5'-phosphate (IMP) to xanthosine 5'-phosphate (XMP), the first committed and rate-limiting step in the de novo synthesis of guanine nucleotides, and therefore plays an important role in the regulation of cell growth.</text>
</comment>
<protein>
    <recommendedName>
        <fullName evidence="13 19">Inosine-5'-monophosphate dehydrogenase</fullName>
        <shortName evidence="13">IMP dehydrogenase</shortName>
        <shortName evidence="13">IMPD</shortName>
        <shortName evidence="13">IMPDH</shortName>
        <ecNumber evidence="13 19">1.1.1.205</ecNumber>
    </recommendedName>
</protein>
<keyword evidence="10 13" id="KW-0520">NAD</keyword>
<feature type="binding site" evidence="15">
    <location>
        <begin position="247"/>
        <end position="249"/>
    </location>
    <ligand>
        <name>NAD(+)</name>
        <dbReference type="ChEBI" id="CHEBI:57540"/>
    </ligand>
</feature>
<evidence type="ECO:0000256" key="7">
    <source>
        <dbReference type="ARBA" id="ARBA00022755"/>
    </source>
</evidence>
<evidence type="ECO:0000256" key="8">
    <source>
        <dbReference type="ARBA" id="ARBA00022958"/>
    </source>
</evidence>
<feature type="binding site" evidence="13 15">
    <location>
        <begin position="297"/>
        <end position="299"/>
    </location>
    <ligand>
        <name>NAD(+)</name>
        <dbReference type="ChEBI" id="CHEBI:57540"/>
    </ligand>
</feature>
<proteinExistence type="inferred from homology"/>
<feature type="binding site" evidence="13">
    <location>
        <begin position="360"/>
        <end position="361"/>
    </location>
    <ligand>
        <name>IMP</name>
        <dbReference type="ChEBI" id="CHEBI:58053"/>
    </ligand>
</feature>
<dbReference type="AlphaFoldDB" id="A0A5K7ZBL3"/>
<keyword evidence="9 13" id="KW-0560">Oxidoreductase</keyword>
<evidence type="ECO:0000256" key="3">
    <source>
        <dbReference type="ARBA" id="ARBA00011881"/>
    </source>
</evidence>
<evidence type="ECO:0000256" key="6">
    <source>
        <dbReference type="ARBA" id="ARBA00022749"/>
    </source>
</evidence>
<feature type="binding site" description="in other chain" evidence="13 16">
    <location>
        <position position="299"/>
    </location>
    <ligand>
        <name>K(+)</name>
        <dbReference type="ChEBI" id="CHEBI:29103"/>
        <note>ligand shared between two tetrameric partners</note>
    </ligand>
</feature>
<dbReference type="PROSITE" id="PS51371">
    <property type="entry name" value="CBS"/>
    <property type="match status" value="2"/>
</dbReference>
<comment type="subunit">
    <text evidence="3 13">Homotetramer.</text>
</comment>
<comment type="caution">
    <text evidence="13">Lacks conserved residue(s) required for the propagation of feature annotation.</text>
</comment>
<feature type="active site" description="Proton acceptor" evidence="13 14">
    <location>
        <position position="400"/>
    </location>
</feature>
<feature type="domain" description="CBS" evidence="20">
    <location>
        <begin position="94"/>
        <end position="152"/>
    </location>
</feature>
<comment type="cofactor">
    <cofactor evidence="1 13">
        <name>K(+)</name>
        <dbReference type="ChEBI" id="CHEBI:29103"/>
    </cofactor>
</comment>
<feature type="binding site" evidence="13">
    <location>
        <position position="415"/>
    </location>
    <ligand>
        <name>IMP</name>
        <dbReference type="ChEBI" id="CHEBI:58053"/>
    </ligand>
</feature>
<dbReference type="GO" id="GO:0006177">
    <property type="term" value="P:GMP biosynthetic process"/>
    <property type="evidence" value="ECO:0007669"/>
    <property type="project" value="UniProtKB-UniRule"/>
</dbReference>
<evidence type="ECO:0000256" key="1">
    <source>
        <dbReference type="ARBA" id="ARBA00001958"/>
    </source>
</evidence>
<keyword evidence="11 17" id="KW-0129">CBS domain</keyword>
<evidence type="ECO:0000256" key="10">
    <source>
        <dbReference type="ARBA" id="ARBA00023027"/>
    </source>
</evidence>
<dbReference type="GO" id="GO:0006183">
    <property type="term" value="P:GTP biosynthetic process"/>
    <property type="evidence" value="ECO:0007669"/>
    <property type="project" value="TreeGrafter"/>
</dbReference>
<reference evidence="21 22" key="1">
    <citation type="submission" date="2019-11" db="EMBL/GenBank/DDBJ databases">
        <title>Comparative genomics of hydrocarbon-degrading Desulfosarcina strains.</title>
        <authorList>
            <person name="Watanabe M."/>
            <person name="Kojima H."/>
            <person name="Fukui M."/>
        </authorList>
    </citation>
    <scope>NUCLEOTIDE SEQUENCE [LARGE SCALE GENOMIC DNA]</scope>
    <source>
        <strain evidence="21 22">28bB2T</strain>
    </source>
</reference>
<evidence type="ECO:0000256" key="9">
    <source>
        <dbReference type="ARBA" id="ARBA00023002"/>
    </source>
</evidence>
<dbReference type="RefSeq" id="WP_155308464.1">
    <property type="nucleotide sequence ID" value="NZ_AP021876.1"/>
</dbReference>
<evidence type="ECO:0000256" key="18">
    <source>
        <dbReference type="RuleBase" id="RU003927"/>
    </source>
</evidence>
<feature type="active site" description="Thioimidate intermediate" evidence="13 14">
    <location>
        <position position="304"/>
    </location>
</feature>
<sequence length="488" mass="52690">MTHLIPEEAYSFDDVLLLPSYSDVLPKDVDTRTRLTRELTLNIPIVSAAMDTVTEAQTAITMAREGGIGFVHRNMSIKNQAMEVDQVKKSESGMIVDPLTIGPDRPIEEVMTLMARYRISGVPVTRGDQLVGIVTNRDLRFETDMTKKVNDVMTSKKLVTVSEGISLEDSKKMLHEHRIEKLLVVDKDGRLTGMITIKDIEKIKKYPNACKDSMGRLRVGAAIGVGPDMMERAEALLKAGADVIVIDTSHGHSGNVIRSVQRLKAAFSNLQLVAGNVGTGEGAQALVDAGVDGIKIGIGPGSICTTRIVAGIGVPQISAIVNCRTVSEKTGVPLIADGGIKFSGDITKALGAGAHTIMIGGLFAGTEESPGETILFQGRSYKVYRGMGSLEAMKKGSKDRYYQTEQESDDKLVPEGIVGRVPYRGTLSGNIHQLIGGLKAGMGYVGCRTIEELREKARFVKISAAGMRESHVHDVIITKEAPNYRVDN</sequence>
<gene>
    <name evidence="13 21" type="primary">guaB</name>
    <name evidence="21" type="ORF">DSCO28_01240</name>
</gene>
<dbReference type="InterPro" id="IPR000644">
    <property type="entry name" value="CBS_dom"/>
</dbReference>
<evidence type="ECO:0000256" key="5">
    <source>
        <dbReference type="ARBA" id="ARBA00022737"/>
    </source>
</evidence>
<feature type="binding site" evidence="13">
    <location>
        <position position="470"/>
    </location>
    <ligand>
        <name>K(+)</name>
        <dbReference type="ChEBI" id="CHEBI:29103"/>
        <note>ligand shared between two tetrameric partners</note>
    </ligand>
</feature>
<dbReference type="KEGG" id="dov:DSCO28_01240"/>
<feature type="binding site" evidence="13">
    <location>
        <begin position="337"/>
        <end position="339"/>
    </location>
    <ligand>
        <name>IMP</name>
        <dbReference type="ChEBI" id="CHEBI:58053"/>
    </ligand>
</feature>
<dbReference type="GO" id="GO:0003938">
    <property type="term" value="F:IMP dehydrogenase activity"/>
    <property type="evidence" value="ECO:0007669"/>
    <property type="project" value="UniProtKB-UniRule"/>
</dbReference>
<dbReference type="GO" id="GO:0046872">
    <property type="term" value="F:metal ion binding"/>
    <property type="evidence" value="ECO:0007669"/>
    <property type="project" value="UniProtKB-UniRule"/>
</dbReference>
<dbReference type="SMART" id="SM00116">
    <property type="entry name" value="CBS"/>
    <property type="match status" value="2"/>
</dbReference>
<dbReference type="EMBL" id="AP021876">
    <property type="protein sequence ID" value="BBO79558.1"/>
    <property type="molecule type" value="Genomic_DNA"/>
</dbReference>
<keyword evidence="4 13" id="KW-0479">Metal-binding</keyword>
<evidence type="ECO:0000256" key="13">
    <source>
        <dbReference type="HAMAP-Rule" id="MF_01964"/>
    </source>
</evidence>
<evidence type="ECO:0000313" key="21">
    <source>
        <dbReference type="EMBL" id="BBO79558.1"/>
    </source>
</evidence>
<dbReference type="HAMAP" id="MF_01964">
    <property type="entry name" value="IMPDH"/>
    <property type="match status" value="1"/>
</dbReference>
<feature type="binding site" evidence="13">
    <location>
        <position position="469"/>
    </location>
    <ligand>
        <name>K(+)</name>
        <dbReference type="ChEBI" id="CHEBI:29103"/>
        <note>ligand shared between two tetrameric partners</note>
    </ligand>
</feature>
<dbReference type="Pfam" id="PF00478">
    <property type="entry name" value="IMPDH"/>
    <property type="match status" value="1"/>
</dbReference>
<dbReference type="NCBIfam" id="TIGR01302">
    <property type="entry name" value="IMP_dehydrog"/>
    <property type="match status" value="1"/>
</dbReference>
<dbReference type="InterPro" id="IPR013785">
    <property type="entry name" value="Aldolase_TIM"/>
</dbReference>
<keyword evidence="8 13" id="KW-0630">Potassium</keyword>
<accession>A0A5K7ZBL3</accession>
<name>A0A5K7ZBL3_9BACT</name>
<dbReference type="SUPFAM" id="SSF51412">
    <property type="entry name" value="Inosine monophosphate dehydrogenase (IMPDH)"/>
    <property type="match status" value="1"/>
</dbReference>
<dbReference type="Proteomes" id="UP000425960">
    <property type="component" value="Chromosome"/>
</dbReference>
<dbReference type="FunFam" id="3.20.20.70:FF:000003">
    <property type="entry name" value="GMP reductase"/>
    <property type="match status" value="1"/>
</dbReference>
<dbReference type="PANTHER" id="PTHR11911">
    <property type="entry name" value="INOSINE-5-MONOPHOSPHATE DEHYDROGENASE RELATED"/>
    <property type="match status" value="1"/>
</dbReference>
<feature type="binding site" description="in other chain" evidence="13 16">
    <location>
        <position position="304"/>
    </location>
    <ligand>
        <name>K(+)</name>
        <dbReference type="ChEBI" id="CHEBI:29103"/>
        <note>ligand shared between two tetrameric partners</note>
    </ligand>
</feature>
<comment type="catalytic activity">
    <reaction evidence="12 13 19">
        <text>IMP + NAD(+) + H2O = XMP + NADH + H(+)</text>
        <dbReference type="Rhea" id="RHEA:11708"/>
        <dbReference type="ChEBI" id="CHEBI:15377"/>
        <dbReference type="ChEBI" id="CHEBI:15378"/>
        <dbReference type="ChEBI" id="CHEBI:57464"/>
        <dbReference type="ChEBI" id="CHEBI:57540"/>
        <dbReference type="ChEBI" id="CHEBI:57945"/>
        <dbReference type="ChEBI" id="CHEBI:58053"/>
        <dbReference type="EC" id="1.1.1.205"/>
    </reaction>
</comment>
<dbReference type="Gene3D" id="3.20.20.70">
    <property type="entry name" value="Aldolase class I"/>
    <property type="match status" value="1"/>
</dbReference>
<evidence type="ECO:0000256" key="11">
    <source>
        <dbReference type="ARBA" id="ARBA00023122"/>
    </source>
</evidence>
<dbReference type="SUPFAM" id="SSF54631">
    <property type="entry name" value="CBS-domain pair"/>
    <property type="match status" value="1"/>
</dbReference>
<dbReference type="InterPro" id="IPR001093">
    <property type="entry name" value="IMP_DH_GMPRt"/>
</dbReference>
<dbReference type="UniPathway" id="UPA00601">
    <property type="reaction ID" value="UER00295"/>
</dbReference>
<comment type="similarity">
    <text evidence="2 13 18">Belongs to the IMPDH/GMPR family.</text>
</comment>
<evidence type="ECO:0000259" key="20">
    <source>
        <dbReference type="PROSITE" id="PS51371"/>
    </source>
</evidence>
<dbReference type="InterPro" id="IPR005990">
    <property type="entry name" value="IMP_DH"/>
</dbReference>
<evidence type="ECO:0000256" key="14">
    <source>
        <dbReference type="PIRSR" id="PIRSR000130-1"/>
    </source>
</evidence>
<feature type="binding site" evidence="13">
    <location>
        <position position="302"/>
    </location>
    <ligand>
        <name>IMP</name>
        <dbReference type="ChEBI" id="CHEBI:58053"/>
    </ligand>
</feature>
<feature type="domain" description="CBS" evidence="20">
    <location>
        <begin position="153"/>
        <end position="213"/>
    </location>
</feature>
<dbReference type="GO" id="GO:0000166">
    <property type="term" value="F:nucleotide binding"/>
    <property type="evidence" value="ECO:0007669"/>
    <property type="project" value="UniProtKB-UniRule"/>
</dbReference>
<dbReference type="CDD" id="cd04601">
    <property type="entry name" value="CBS_pair_IMPDH"/>
    <property type="match status" value="1"/>
</dbReference>
<dbReference type="CDD" id="cd00381">
    <property type="entry name" value="IMPDH"/>
    <property type="match status" value="1"/>
</dbReference>
<dbReference type="InterPro" id="IPR015875">
    <property type="entry name" value="IMP_DH/GMP_Rdtase_CS"/>
</dbReference>
<dbReference type="EC" id="1.1.1.205" evidence="13 19"/>
<feature type="binding site" evidence="13">
    <location>
        <position position="471"/>
    </location>
    <ligand>
        <name>K(+)</name>
        <dbReference type="ChEBI" id="CHEBI:29103"/>
        <note>ligand shared between two tetrameric partners</note>
    </ligand>
</feature>
<evidence type="ECO:0000256" key="17">
    <source>
        <dbReference type="PROSITE-ProRule" id="PRU00703"/>
    </source>
</evidence>
<evidence type="ECO:0000256" key="12">
    <source>
        <dbReference type="ARBA" id="ARBA00048028"/>
    </source>
</evidence>
<dbReference type="PROSITE" id="PS00487">
    <property type="entry name" value="IMP_DH_GMP_RED"/>
    <property type="match status" value="1"/>
</dbReference>
<feature type="binding site" description="in other chain" evidence="13 16">
    <location>
        <position position="301"/>
    </location>
    <ligand>
        <name>K(+)</name>
        <dbReference type="ChEBI" id="CHEBI:29103"/>
        <note>ligand shared between two tetrameric partners</note>
    </ligand>
</feature>
<evidence type="ECO:0000256" key="15">
    <source>
        <dbReference type="PIRSR" id="PIRSR000130-3"/>
    </source>
</evidence>
<dbReference type="Pfam" id="PF00571">
    <property type="entry name" value="CBS"/>
    <property type="match status" value="2"/>
</dbReference>
<keyword evidence="6 13" id="KW-0332">GMP biosynthesis</keyword>
<evidence type="ECO:0000256" key="2">
    <source>
        <dbReference type="ARBA" id="ARBA00005502"/>
    </source>
</evidence>
<keyword evidence="5" id="KW-0677">Repeat</keyword>
<dbReference type="InterPro" id="IPR046342">
    <property type="entry name" value="CBS_dom_sf"/>
</dbReference>
<evidence type="ECO:0000256" key="16">
    <source>
        <dbReference type="PIRSR" id="PIRSR000130-4"/>
    </source>
</evidence>
<feature type="binding site" evidence="13">
    <location>
        <position position="247"/>
    </location>
    <ligand>
        <name>NAD(+)</name>
        <dbReference type="ChEBI" id="CHEBI:57540"/>
    </ligand>
</feature>
<dbReference type="PIRSF" id="PIRSF000130">
    <property type="entry name" value="IMPDH"/>
    <property type="match status" value="1"/>
</dbReference>
<keyword evidence="7 13" id="KW-0658">Purine biosynthesis</keyword>
<evidence type="ECO:0000256" key="4">
    <source>
        <dbReference type="ARBA" id="ARBA00022723"/>
    </source>
</evidence>
<comment type="pathway">
    <text evidence="13 19">Purine metabolism; XMP biosynthesis via de novo pathway; XMP from IMP: step 1/1.</text>
</comment>
<dbReference type="PANTHER" id="PTHR11911:SF111">
    <property type="entry name" value="INOSINE-5'-MONOPHOSPHATE DEHYDROGENASE"/>
    <property type="match status" value="1"/>
</dbReference>